<dbReference type="GO" id="GO:0022857">
    <property type="term" value="F:transmembrane transporter activity"/>
    <property type="evidence" value="ECO:0007669"/>
    <property type="project" value="InterPro"/>
</dbReference>
<dbReference type="Pfam" id="PF07690">
    <property type="entry name" value="MFS_1"/>
    <property type="match status" value="1"/>
</dbReference>
<evidence type="ECO:0000256" key="5">
    <source>
        <dbReference type="ARBA" id="ARBA00023136"/>
    </source>
</evidence>
<feature type="transmembrane region" description="Helical" evidence="6">
    <location>
        <begin position="253"/>
        <end position="273"/>
    </location>
</feature>
<evidence type="ECO:0000256" key="2">
    <source>
        <dbReference type="ARBA" id="ARBA00022475"/>
    </source>
</evidence>
<organism evidence="8 9">
    <name type="scientific">Achromobacter veterisilvae</name>
    <dbReference type="NCBI Taxonomy" id="2069367"/>
    <lineage>
        <taxon>Bacteria</taxon>
        <taxon>Pseudomonadati</taxon>
        <taxon>Pseudomonadota</taxon>
        <taxon>Betaproteobacteria</taxon>
        <taxon>Burkholderiales</taxon>
        <taxon>Alcaligenaceae</taxon>
        <taxon>Achromobacter</taxon>
    </lineage>
</organism>
<keyword evidence="4 6" id="KW-1133">Transmembrane helix</keyword>
<feature type="domain" description="Major facilitator superfamily (MFS) profile" evidence="7">
    <location>
        <begin position="24"/>
        <end position="401"/>
    </location>
</feature>
<evidence type="ECO:0000259" key="7">
    <source>
        <dbReference type="PROSITE" id="PS50850"/>
    </source>
</evidence>
<dbReference type="Gene3D" id="1.20.1250.20">
    <property type="entry name" value="MFS general substrate transporter like domains"/>
    <property type="match status" value="1"/>
</dbReference>
<dbReference type="OrthoDB" id="7029536at2"/>
<accession>A0A446CT70</accession>
<keyword evidence="5 6" id="KW-0472">Membrane</keyword>
<gene>
    <name evidence="8" type="primary">pbuE_1</name>
    <name evidence="8" type="ORF">AVE30378_04376</name>
</gene>
<feature type="transmembrane region" description="Helical" evidence="6">
    <location>
        <begin position="180"/>
        <end position="200"/>
    </location>
</feature>
<reference evidence="8 9" key="1">
    <citation type="submission" date="2018-07" db="EMBL/GenBank/DDBJ databases">
        <authorList>
            <person name="Peeters C."/>
        </authorList>
    </citation>
    <scope>NUCLEOTIDE SEQUENCE [LARGE SCALE GENOMIC DNA]</scope>
    <source>
        <strain evidence="8 9">LMG 30378</strain>
    </source>
</reference>
<keyword evidence="3 6" id="KW-0812">Transmembrane</keyword>
<name>A0A446CT70_9BURK</name>
<dbReference type="SUPFAM" id="SSF103473">
    <property type="entry name" value="MFS general substrate transporter"/>
    <property type="match status" value="1"/>
</dbReference>
<keyword evidence="2" id="KW-1003">Cell membrane</keyword>
<evidence type="ECO:0000313" key="8">
    <source>
        <dbReference type="EMBL" id="SSW71059.1"/>
    </source>
</evidence>
<evidence type="ECO:0000256" key="3">
    <source>
        <dbReference type="ARBA" id="ARBA00022692"/>
    </source>
</evidence>
<evidence type="ECO:0000256" key="1">
    <source>
        <dbReference type="ARBA" id="ARBA00004651"/>
    </source>
</evidence>
<dbReference type="PROSITE" id="PS50850">
    <property type="entry name" value="MFS"/>
    <property type="match status" value="1"/>
</dbReference>
<feature type="transmembrane region" description="Helical" evidence="6">
    <location>
        <begin position="24"/>
        <end position="46"/>
    </location>
</feature>
<feature type="transmembrane region" description="Helical" evidence="6">
    <location>
        <begin position="312"/>
        <end position="329"/>
    </location>
</feature>
<proteinExistence type="predicted"/>
<sequence length="413" mass="41235">MKNIQIKEPAAAEIPAPRGEGARAAWILAMGTFAVGTDAFIVSAFLPRMAEGLSVTEAMAGQSVSAFALAYALLAPVIATATSTVARRKLLVWSLALLGAFNLASALCTSLSALILTRIAAAAAAAAYTPNAGAVAAALAHPARRARALSIVIGGLTVATALGVPLGHVVSAVMDWRASLALVGIISLAAAAAVFAVMPAMPGGARIGLRQRLSVLKRPGVMRILPLTVLGMVACYAPYAFTIRILETLRIPAASLTVMLFVYGLGAFAGNYASGRATDRRGPGPVLVCAYGAMAIALGGLAGLAAAGEGSGFYFAAALIACWGASSWAQTPAQQHRLIAAAPQEAPLVIALNASGIYLGISAGTGIGSLAVGQGVPALLGTGSALALASLGYIAMTGAARRKAAASGAPRPG</sequence>
<dbReference type="PANTHER" id="PTHR43124">
    <property type="entry name" value="PURINE EFFLUX PUMP PBUE"/>
    <property type="match status" value="1"/>
</dbReference>
<feature type="transmembrane region" description="Helical" evidence="6">
    <location>
        <begin position="221"/>
        <end position="241"/>
    </location>
</feature>
<feature type="transmembrane region" description="Helical" evidence="6">
    <location>
        <begin position="350"/>
        <end position="372"/>
    </location>
</feature>
<dbReference type="InterPro" id="IPR050189">
    <property type="entry name" value="MFS_Efflux_Transporters"/>
</dbReference>
<dbReference type="PANTHER" id="PTHR43124:SF10">
    <property type="entry name" value="PURINE EFFLUX PUMP PBUE"/>
    <property type="match status" value="1"/>
</dbReference>
<dbReference type="RefSeq" id="WP_129243313.1">
    <property type="nucleotide sequence ID" value="NZ_UFQC01000027.1"/>
</dbReference>
<dbReference type="GO" id="GO:0005886">
    <property type="term" value="C:plasma membrane"/>
    <property type="evidence" value="ECO:0007669"/>
    <property type="project" value="UniProtKB-SubCell"/>
</dbReference>
<feature type="transmembrane region" description="Helical" evidence="6">
    <location>
        <begin position="378"/>
        <end position="396"/>
    </location>
</feature>
<dbReference type="Proteomes" id="UP000289465">
    <property type="component" value="Unassembled WGS sequence"/>
</dbReference>
<protein>
    <submittedName>
        <fullName evidence="8">Purine efflux pump PbuE</fullName>
    </submittedName>
</protein>
<feature type="transmembrane region" description="Helical" evidence="6">
    <location>
        <begin position="285"/>
        <end position="306"/>
    </location>
</feature>
<dbReference type="InterPro" id="IPR011701">
    <property type="entry name" value="MFS"/>
</dbReference>
<comment type="subcellular location">
    <subcellularLocation>
        <location evidence="1">Cell membrane</location>
        <topology evidence="1">Multi-pass membrane protein</topology>
    </subcellularLocation>
</comment>
<dbReference type="InterPro" id="IPR036259">
    <property type="entry name" value="MFS_trans_sf"/>
</dbReference>
<evidence type="ECO:0000256" key="4">
    <source>
        <dbReference type="ARBA" id="ARBA00022989"/>
    </source>
</evidence>
<dbReference type="EMBL" id="UFQC01000027">
    <property type="protein sequence ID" value="SSW71059.1"/>
    <property type="molecule type" value="Genomic_DNA"/>
</dbReference>
<dbReference type="AlphaFoldDB" id="A0A446CT70"/>
<feature type="transmembrane region" description="Helical" evidence="6">
    <location>
        <begin position="90"/>
        <end position="113"/>
    </location>
</feature>
<evidence type="ECO:0000313" key="9">
    <source>
        <dbReference type="Proteomes" id="UP000289465"/>
    </source>
</evidence>
<dbReference type="InterPro" id="IPR020846">
    <property type="entry name" value="MFS_dom"/>
</dbReference>
<dbReference type="CDD" id="cd17324">
    <property type="entry name" value="MFS_NepI_like"/>
    <property type="match status" value="1"/>
</dbReference>
<feature type="transmembrane region" description="Helical" evidence="6">
    <location>
        <begin position="58"/>
        <end position="78"/>
    </location>
</feature>
<feature type="transmembrane region" description="Helical" evidence="6">
    <location>
        <begin position="151"/>
        <end position="174"/>
    </location>
</feature>
<evidence type="ECO:0000256" key="6">
    <source>
        <dbReference type="SAM" id="Phobius"/>
    </source>
</evidence>
<feature type="transmembrane region" description="Helical" evidence="6">
    <location>
        <begin position="119"/>
        <end position="139"/>
    </location>
</feature>